<dbReference type="EMBL" id="UINC01078462">
    <property type="protein sequence ID" value="SVC19556.1"/>
    <property type="molecule type" value="Genomic_DNA"/>
</dbReference>
<dbReference type="AlphaFoldDB" id="A0A382K6A6"/>
<dbReference type="InterPro" id="IPR017438">
    <property type="entry name" value="ATP-NAD_kinase_N"/>
</dbReference>
<dbReference type="PANTHER" id="PTHR12358:SF54">
    <property type="entry name" value="SPHINGOSINE KINASE RELATED PROTEIN"/>
    <property type="match status" value="1"/>
</dbReference>
<organism evidence="2">
    <name type="scientific">marine metagenome</name>
    <dbReference type="NCBI Taxonomy" id="408172"/>
    <lineage>
        <taxon>unclassified sequences</taxon>
        <taxon>metagenomes</taxon>
        <taxon>ecological metagenomes</taxon>
    </lineage>
</organism>
<dbReference type="Gene3D" id="2.60.200.40">
    <property type="match status" value="1"/>
</dbReference>
<dbReference type="SMART" id="SM00046">
    <property type="entry name" value="DAGKc"/>
    <property type="match status" value="1"/>
</dbReference>
<evidence type="ECO:0000313" key="2">
    <source>
        <dbReference type="EMBL" id="SVC19556.1"/>
    </source>
</evidence>
<dbReference type="Gene3D" id="3.40.50.10330">
    <property type="entry name" value="Probable inorganic polyphosphate/atp-NAD kinase, domain 1"/>
    <property type="match status" value="1"/>
</dbReference>
<dbReference type="InterPro" id="IPR016064">
    <property type="entry name" value="NAD/diacylglycerol_kinase_sf"/>
</dbReference>
<dbReference type="PROSITE" id="PS50146">
    <property type="entry name" value="DAGK"/>
    <property type="match status" value="1"/>
</dbReference>
<dbReference type="PANTHER" id="PTHR12358">
    <property type="entry name" value="SPHINGOSINE KINASE"/>
    <property type="match status" value="1"/>
</dbReference>
<reference evidence="2" key="1">
    <citation type="submission" date="2018-05" db="EMBL/GenBank/DDBJ databases">
        <authorList>
            <person name="Lanie J.A."/>
            <person name="Ng W.-L."/>
            <person name="Kazmierczak K.M."/>
            <person name="Andrzejewski T.M."/>
            <person name="Davidsen T.M."/>
            <person name="Wayne K.J."/>
            <person name="Tettelin H."/>
            <person name="Glass J.I."/>
            <person name="Rusch D."/>
            <person name="Podicherti R."/>
            <person name="Tsui H.-C.T."/>
            <person name="Winkler M.E."/>
        </authorList>
    </citation>
    <scope>NUCLEOTIDE SEQUENCE</scope>
</reference>
<dbReference type="InterPro" id="IPR050187">
    <property type="entry name" value="Lipid_Phosphate_FormReg"/>
</dbReference>
<protein>
    <recommendedName>
        <fullName evidence="1">DAGKc domain-containing protein</fullName>
    </recommendedName>
</protein>
<evidence type="ECO:0000259" key="1">
    <source>
        <dbReference type="PROSITE" id="PS50146"/>
    </source>
</evidence>
<feature type="non-terminal residue" evidence="2">
    <location>
        <position position="1"/>
    </location>
</feature>
<feature type="domain" description="DAGKc" evidence="1">
    <location>
        <begin position="4"/>
        <end position="137"/>
    </location>
</feature>
<feature type="non-terminal residue" evidence="2">
    <location>
        <position position="178"/>
    </location>
</feature>
<dbReference type="GO" id="GO:0016301">
    <property type="term" value="F:kinase activity"/>
    <property type="evidence" value="ECO:0007669"/>
    <property type="project" value="InterPro"/>
</dbReference>
<dbReference type="InterPro" id="IPR001206">
    <property type="entry name" value="Diacylglycerol_kinase_cat_dom"/>
</dbReference>
<gene>
    <name evidence="2" type="ORF">METZ01_LOCUS272410</name>
</gene>
<sequence length="178" mass="19597">MEIRVIKKLCFLINPQASQGEAKEIFLQVKKILQENSIESKLYVSEYPGFISNFIAIKDLSEFDGICVIGGDGTIHEAINGLMRSQKSALLPLGVIGGGSGNAFARDINHTDPIDAIKKIITGKVNSIDIMKIMYQDSVNFSANIIGWGMAANINAIAERFRWLGNWRYSFAAVNSIL</sequence>
<proteinExistence type="predicted"/>
<accession>A0A382K6A6</accession>
<name>A0A382K6A6_9ZZZZ</name>
<dbReference type="Pfam" id="PF00781">
    <property type="entry name" value="DAGK_cat"/>
    <property type="match status" value="1"/>
</dbReference>
<dbReference type="SUPFAM" id="SSF111331">
    <property type="entry name" value="NAD kinase/diacylglycerol kinase-like"/>
    <property type="match status" value="1"/>
</dbReference>